<proteinExistence type="predicted"/>
<evidence type="ECO:0000256" key="1">
    <source>
        <dbReference type="SAM" id="MobiDB-lite"/>
    </source>
</evidence>
<gene>
    <name evidence="2" type="ORF">BFJ65_g13057</name>
</gene>
<dbReference type="AlphaFoldDB" id="A0A3L6N977"/>
<name>A0A3L6N977_FUSOX</name>
<feature type="compositionally biased region" description="Polar residues" evidence="1">
    <location>
        <begin position="33"/>
        <end position="47"/>
    </location>
</feature>
<organism evidence="2 3">
    <name type="scientific">Fusarium oxysporum f. sp. cepae</name>
    <dbReference type="NCBI Taxonomy" id="396571"/>
    <lineage>
        <taxon>Eukaryota</taxon>
        <taxon>Fungi</taxon>
        <taxon>Dikarya</taxon>
        <taxon>Ascomycota</taxon>
        <taxon>Pezizomycotina</taxon>
        <taxon>Sordariomycetes</taxon>
        <taxon>Hypocreomycetidae</taxon>
        <taxon>Hypocreales</taxon>
        <taxon>Nectriaceae</taxon>
        <taxon>Fusarium</taxon>
        <taxon>Fusarium oxysporum species complex</taxon>
    </lineage>
</organism>
<protein>
    <submittedName>
        <fullName evidence="2">Uncharacterized protein</fullName>
    </submittedName>
</protein>
<feature type="region of interest" description="Disordered" evidence="1">
    <location>
        <begin position="1"/>
        <end position="67"/>
    </location>
</feature>
<feature type="compositionally biased region" description="Polar residues" evidence="1">
    <location>
        <begin position="1"/>
        <end position="22"/>
    </location>
</feature>
<sequence length="103" mass="11436">MRDTASTISAQSQLTIAHTESMPSMPPDAIQGWVNNTATAETDNSLPSPCPGNIPERTSGNTDDYNNWAPVNARTEFWRTRVNPQSMMINSKISTKREKKNPE</sequence>
<dbReference type="EMBL" id="MRCU01000008">
    <property type="protein sequence ID" value="RKK13838.1"/>
    <property type="molecule type" value="Genomic_DNA"/>
</dbReference>
<comment type="caution">
    <text evidence="2">The sequence shown here is derived from an EMBL/GenBank/DDBJ whole genome shotgun (WGS) entry which is preliminary data.</text>
</comment>
<dbReference type="Proteomes" id="UP000270866">
    <property type="component" value="Chromosome 10"/>
</dbReference>
<accession>A0A3L6N977</accession>
<evidence type="ECO:0000313" key="2">
    <source>
        <dbReference type="EMBL" id="RKK13838.1"/>
    </source>
</evidence>
<evidence type="ECO:0000313" key="3">
    <source>
        <dbReference type="Proteomes" id="UP000270866"/>
    </source>
</evidence>
<reference evidence="2 3" key="1">
    <citation type="journal article" date="2018" name="Sci. Rep.">
        <title>Characterisation of pathogen-specific regions and novel effector candidates in Fusarium oxysporum f. sp. cepae.</title>
        <authorList>
            <person name="Armitage A.D."/>
            <person name="Taylor A."/>
            <person name="Sobczyk M.K."/>
            <person name="Baxter L."/>
            <person name="Greenfield B.P."/>
            <person name="Bates H.J."/>
            <person name="Wilson F."/>
            <person name="Jackson A.C."/>
            <person name="Ott S."/>
            <person name="Harrison R.J."/>
            <person name="Clarkson J.P."/>
        </authorList>
    </citation>
    <scope>NUCLEOTIDE SEQUENCE [LARGE SCALE GENOMIC DNA]</scope>
    <source>
        <strain evidence="2 3">FoC_Fus2</strain>
    </source>
</reference>
<feature type="compositionally biased region" description="Polar residues" evidence="1">
    <location>
        <begin position="56"/>
        <end position="65"/>
    </location>
</feature>